<protein>
    <recommendedName>
        <fullName evidence="2">DUF6535 domain-containing protein</fullName>
    </recommendedName>
</protein>
<evidence type="ECO:0000259" key="2">
    <source>
        <dbReference type="Pfam" id="PF20153"/>
    </source>
</evidence>
<keyword evidence="1" id="KW-0472">Membrane</keyword>
<feature type="transmembrane region" description="Helical" evidence="1">
    <location>
        <begin position="136"/>
        <end position="158"/>
    </location>
</feature>
<gene>
    <name evidence="3" type="ORF">EXIGLDRAFT_215288</name>
</gene>
<proteinExistence type="predicted"/>
<dbReference type="STRING" id="1314781.A0A165MU75"/>
<feature type="transmembrane region" description="Helical" evidence="1">
    <location>
        <begin position="105"/>
        <end position="124"/>
    </location>
</feature>
<feature type="transmembrane region" description="Helical" evidence="1">
    <location>
        <begin position="178"/>
        <end position="196"/>
    </location>
</feature>
<evidence type="ECO:0000313" key="4">
    <source>
        <dbReference type="Proteomes" id="UP000077266"/>
    </source>
</evidence>
<feature type="transmembrane region" description="Helical" evidence="1">
    <location>
        <begin position="302"/>
        <end position="322"/>
    </location>
</feature>
<dbReference type="InParanoid" id="A0A165MU75"/>
<dbReference type="InterPro" id="IPR045338">
    <property type="entry name" value="DUF6535"/>
</dbReference>
<keyword evidence="1" id="KW-1133">Transmembrane helix</keyword>
<sequence>MMYPNATGTLVRSCIVANRVLQDFNFRSATSVQIMLEKNFMEWSAEAPPKVQKLPLEELDTDFKREFPPDVFGHEMDDSARVWKVYRAHATSHDDALLEGWNETINILLVFAGLFSAVVTAFLIESYKTLQFDNDAYVVTALHLLLAANNNGTAPAILPDPPSLAMTPSLEARWINGLWFMSLFLALAVSLLSILIKQWLREYKARNDASTQSLRHWARRRGFLFNALTSWRVAEFISVLPVLLHIALFLFLIGTVLFLWTLDKAIGISILIAGSALGIFYMVSIGIPLWKPECPTSTPVVNLIRLCQASLQIAIICALFRLCELYRKAYAIAEMRTQRGYVWLRSSAVSTFCELLMRRVAAIAGPTRAWLKLSRRVRVVDPETAGSSSATSPLPRTRRLHISMQLRRRCATLLASVRTLLPGLQKGPHQGDLSPADVLHSQVERLTRTRTDQNIILSHLSSCSDTLDAGALMWLINIVSDSDAVAVALQALGAIRPSSRTANLIRADSAVSRSATADAMFTRSPGERSAVEVARVARSLFFMGKTPPGNNSHEWPWLHRLQSAEYPDCDLLAVVTYARRDLIRSIDRTERDPRIFVASPTCTQTCMLILHRFGSAALGLLRYCALDSTDIDWDIIMVAASDDRKGEDFLPPAIVPSKGATALSVCAALVHRLMCDRFPSTETLGTTAIILAIMPLICRNGLDFDSSLARAGIVDVSDNNPLHAYDPYVSDFVPFFASTAFRQLDPSYKDLYRVLALLQFWTCRALDRGEYAEAQAALYALQIILDWMGHYKGRDYQRTCAALVLSFLHDRRDPAECIERLNLLLVHRHMHGDISSPTFWQTIAQYKGEYSLLRTVNAIANMLGHLQSVQPPGCPDLVDALFAEVSFLDLIFSDRVLDRIGMFTLFEVYTKLCPERLLRERQIVRMSRDSSALQRLRAMDNRYSDIFYTAYRTSPPSLY</sequence>
<organism evidence="3 4">
    <name type="scientific">Exidia glandulosa HHB12029</name>
    <dbReference type="NCBI Taxonomy" id="1314781"/>
    <lineage>
        <taxon>Eukaryota</taxon>
        <taxon>Fungi</taxon>
        <taxon>Dikarya</taxon>
        <taxon>Basidiomycota</taxon>
        <taxon>Agaricomycotina</taxon>
        <taxon>Agaricomycetes</taxon>
        <taxon>Auriculariales</taxon>
        <taxon>Exidiaceae</taxon>
        <taxon>Exidia</taxon>
    </lineage>
</organism>
<name>A0A165MU75_EXIGL</name>
<keyword evidence="1" id="KW-0812">Transmembrane</keyword>
<feature type="transmembrane region" description="Helical" evidence="1">
    <location>
        <begin position="266"/>
        <end position="290"/>
    </location>
</feature>
<dbReference type="Proteomes" id="UP000077266">
    <property type="component" value="Unassembled WGS sequence"/>
</dbReference>
<feature type="transmembrane region" description="Helical" evidence="1">
    <location>
        <begin position="236"/>
        <end position="260"/>
    </location>
</feature>
<reference evidence="3 4" key="1">
    <citation type="journal article" date="2016" name="Mol. Biol. Evol.">
        <title>Comparative Genomics of Early-Diverging Mushroom-Forming Fungi Provides Insights into the Origins of Lignocellulose Decay Capabilities.</title>
        <authorList>
            <person name="Nagy L.G."/>
            <person name="Riley R."/>
            <person name="Tritt A."/>
            <person name="Adam C."/>
            <person name="Daum C."/>
            <person name="Floudas D."/>
            <person name="Sun H."/>
            <person name="Yadav J.S."/>
            <person name="Pangilinan J."/>
            <person name="Larsson K.H."/>
            <person name="Matsuura K."/>
            <person name="Barry K."/>
            <person name="Labutti K."/>
            <person name="Kuo R."/>
            <person name="Ohm R.A."/>
            <person name="Bhattacharya S.S."/>
            <person name="Shirouzu T."/>
            <person name="Yoshinaga Y."/>
            <person name="Martin F.M."/>
            <person name="Grigoriev I.V."/>
            <person name="Hibbett D.S."/>
        </authorList>
    </citation>
    <scope>NUCLEOTIDE SEQUENCE [LARGE SCALE GENOMIC DNA]</scope>
    <source>
        <strain evidence="3 4">HHB12029</strain>
    </source>
</reference>
<keyword evidence="4" id="KW-1185">Reference proteome</keyword>
<dbReference type="Pfam" id="PF20153">
    <property type="entry name" value="DUF6535"/>
    <property type="match status" value="1"/>
</dbReference>
<dbReference type="OrthoDB" id="3219854at2759"/>
<accession>A0A165MU75</accession>
<feature type="domain" description="DUF6535" evidence="2">
    <location>
        <begin position="83"/>
        <end position="261"/>
    </location>
</feature>
<dbReference type="AlphaFoldDB" id="A0A165MU75"/>
<evidence type="ECO:0000256" key="1">
    <source>
        <dbReference type="SAM" id="Phobius"/>
    </source>
</evidence>
<dbReference type="EMBL" id="KV425907">
    <property type="protein sequence ID" value="KZV99764.1"/>
    <property type="molecule type" value="Genomic_DNA"/>
</dbReference>
<evidence type="ECO:0000313" key="3">
    <source>
        <dbReference type="EMBL" id="KZV99764.1"/>
    </source>
</evidence>